<protein>
    <recommendedName>
        <fullName evidence="4">ATPase involved in DNA repair</fullName>
    </recommendedName>
</protein>
<gene>
    <name evidence="2" type="ORF">H6G94_35445</name>
</gene>
<reference evidence="2 3" key="1">
    <citation type="journal article" date="2020" name="ISME J.">
        <title>Comparative genomics reveals insights into cyanobacterial evolution and habitat adaptation.</title>
        <authorList>
            <person name="Chen M.Y."/>
            <person name="Teng W.K."/>
            <person name="Zhao L."/>
            <person name="Hu C.X."/>
            <person name="Zhou Y.K."/>
            <person name="Han B.P."/>
            <person name="Song L.R."/>
            <person name="Shu W.S."/>
        </authorList>
    </citation>
    <scope>NUCLEOTIDE SEQUENCE [LARGE SCALE GENOMIC DNA]</scope>
    <source>
        <strain evidence="2 3">FACHB-252</strain>
    </source>
</reference>
<name>A0ABR8HKT4_NOSPU</name>
<evidence type="ECO:0000313" key="2">
    <source>
        <dbReference type="EMBL" id="MBD2616459.1"/>
    </source>
</evidence>
<comment type="caution">
    <text evidence="2">The sequence shown here is derived from an EMBL/GenBank/DDBJ whole genome shotgun (WGS) entry which is preliminary data.</text>
</comment>
<proteinExistence type="predicted"/>
<organism evidence="2 3">
    <name type="scientific">Nostoc punctiforme FACHB-252</name>
    <dbReference type="NCBI Taxonomy" id="1357509"/>
    <lineage>
        <taxon>Bacteria</taxon>
        <taxon>Bacillati</taxon>
        <taxon>Cyanobacteriota</taxon>
        <taxon>Cyanophyceae</taxon>
        <taxon>Nostocales</taxon>
        <taxon>Nostocaceae</taxon>
        <taxon>Nostoc</taxon>
    </lineage>
</organism>
<keyword evidence="3" id="KW-1185">Reference proteome</keyword>
<keyword evidence="1" id="KW-0175">Coiled coil</keyword>
<dbReference type="Proteomes" id="UP000606396">
    <property type="component" value="Unassembled WGS sequence"/>
</dbReference>
<accession>A0ABR8HKT4</accession>
<evidence type="ECO:0000313" key="3">
    <source>
        <dbReference type="Proteomes" id="UP000606396"/>
    </source>
</evidence>
<evidence type="ECO:0000256" key="1">
    <source>
        <dbReference type="SAM" id="Coils"/>
    </source>
</evidence>
<feature type="coiled-coil region" evidence="1">
    <location>
        <begin position="235"/>
        <end position="330"/>
    </location>
</feature>
<sequence length="587" mass="66987">MLTLDRETKSAPSYSILNDSIKETFTAIDRFEWQAIDEILEMREKQLYREAGYKTFEQYCQTELSAWGGYRRINQLLGAKKVKDTADELGEHIKNERQARSLLRLVKEPEKLKAAVAIALEENPSPSESDFAAAAQKVVPRLPRQKAQEPLVPKIQEPMVSQIQESVVPESATVKVTSPNHHRHGESGTIEADPPNYWQQIVSFADGSRELVNNADLDASSVVYPTQRAYPKEYAEAIEQLKQQHQQELERLEQELRIGLQTEATARAEQQVQEQLSSLQTLFQQQKEENIQLQHRLFELEGLRQLELENQRLQKRIQELENAVQERPAQRWEETFTKQAAKALNKQVKRSLDKTLDLRSLAFEPPQENAQECLRLMGIALSNLASAMNNTQALQAAALILGSEPTQSAIAYRVEQLQFVPQAVSEIKQVLEKPDCSWQDFWSVAQQYEVIKSDYWAELSTEETQLMAALEEAATEPDTDELVTQKAQVITNLEEISTELVTDEPSTHQTQLITAIEEVSTEPPSIGLGSIVAYADPYYTLYNARGEVVEDMGEDEVVVAWDHWKNQGKKTSRYFKNELRFWQGENK</sequence>
<dbReference type="EMBL" id="JACJTC010000054">
    <property type="protein sequence ID" value="MBD2616459.1"/>
    <property type="molecule type" value="Genomic_DNA"/>
</dbReference>
<dbReference type="RefSeq" id="WP_190952888.1">
    <property type="nucleotide sequence ID" value="NZ_JACJTC010000054.1"/>
</dbReference>
<evidence type="ECO:0008006" key="4">
    <source>
        <dbReference type="Google" id="ProtNLM"/>
    </source>
</evidence>